<evidence type="ECO:0000256" key="3">
    <source>
        <dbReference type="ARBA" id="ARBA00023125"/>
    </source>
</evidence>
<dbReference type="Gene3D" id="3.40.190.290">
    <property type="match status" value="1"/>
</dbReference>
<dbReference type="SUPFAM" id="SSF46785">
    <property type="entry name" value="Winged helix' DNA-binding domain"/>
    <property type="match status" value="1"/>
</dbReference>
<feature type="domain" description="HTH lysR-type" evidence="6">
    <location>
        <begin position="1"/>
        <end position="62"/>
    </location>
</feature>
<name>A0A410GEV1_9BURK</name>
<evidence type="ECO:0000313" key="8">
    <source>
        <dbReference type="Proteomes" id="UP000283474"/>
    </source>
</evidence>
<dbReference type="FunFam" id="1.10.10.10:FF:000001">
    <property type="entry name" value="LysR family transcriptional regulator"/>
    <property type="match status" value="1"/>
</dbReference>
<dbReference type="OrthoDB" id="646694at2"/>
<sequence>MNARLHTHQLRAFLHLAELKSFTRAAAASHLSQPAFSALIRALEAEVGARLFDRSTRYVALTIEGREFLGGAQRVLNEMEAALASVRERVELKRGRVALALLPSLAAGWLPDVLAAFHAEFPDIELDVFDVLSENCIESVRSGRADIAIAATRVDTPELGAEPFQTDEFFLVARRGHPLLGRAKLKPRDLLPFDFIHLSRDSSVRQYLDAATLPLQMRTLIEVDQLATVMGMVRAGLGISVVPALTLFHFQHPDIETRLLRWPGLRRSIYLIKRRDRGLSVAADALYQRLVDARK</sequence>
<dbReference type="Proteomes" id="UP000283474">
    <property type="component" value="Chromosome"/>
</dbReference>
<feature type="coiled-coil region" evidence="5">
    <location>
        <begin position="69"/>
        <end position="96"/>
    </location>
</feature>
<evidence type="ECO:0000256" key="5">
    <source>
        <dbReference type="SAM" id="Coils"/>
    </source>
</evidence>
<keyword evidence="8" id="KW-1185">Reference proteome</keyword>
<dbReference type="InterPro" id="IPR036388">
    <property type="entry name" value="WH-like_DNA-bd_sf"/>
</dbReference>
<dbReference type="InterPro" id="IPR000847">
    <property type="entry name" value="LysR_HTH_N"/>
</dbReference>
<protein>
    <submittedName>
        <fullName evidence="7">LysR family transcriptional regulator</fullName>
    </submittedName>
</protein>
<comment type="similarity">
    <text evidence="1">Belongs to the LysR transcriptional regulatory family.</text>
</comment>
<evidence type="ECO:0000256" key="1">
    <source>
        <dbReference type="ARBA" id="ARBA00009437"/>
    </source>
</evidence>
<dbReference type="InterPro" id="IPR036390">
    <property type="entry name" value="WH_DNA-bd_sf"/>
</dbReference>
<dbReference type="GO" id="GO:0003700">
    <property type="term" value="F:DNA-binding transcription factor activity"/>
    <property type="evidence" value="ECO:0007669"/>
    <property type="project" value="InterPro"/>
</dbReference>
<dbReference type="Gene3D" id="1.10.10.10">
    <property type="entry name" value="Winged helix-like DNA-binding domain superfamily/Winged helix DNA-binding domain"/>
    <property type="match status" value="1"/>
</dbReference>
<dbReference type="PRINTS" id="PR00039">
    <property type="entry name" value="HTHLYSR"/>
</dbReference>
<dbReference type="SUPFAM" id="SSF53850">
    <property type="entry name" value="Periplasmic binding protein-like II"/>
    <property type="match status" value="1"/>
</dbReference>
<proteinExistence type="inferred from homology"/>
<dbReference type="KEGG" id="pus:CKA81_13780"/>
<dbReference type="EMBL" id="CP022987">
    <property type="protein sequence ID" value="QAA94799.1"/>
    <property type="molecule type" value="Genomic_DNA"/>
</dbReference>
<evidence type="ECO:0000313" key="7">
    <source>
        <dbReference type="EMBL" id="QAA94799.1"/>
    </source>
</evidence>
<keyword evidence="4" id="KW-0804">Transcription</keyword>
<dbReference type="InterPro" id="IPR005119">
    <property type="entry name" value="LysR_subst-bd"/>
</dbReference>
<dbReference type="InterPro" id="IPR050950">
    <property type="entry name" value="HTH-type_LysR_regulators"/>
</dbReference>
<dbReference type="Pfam" id="PF00126">
    <property type="entry name" value="HTH_1"/>
    <property type="match status" value="1"/>
</dbReference>
<dbReference type="Pfam" id="PF03466">
    <property type="entry name" value="LysR_substrate"/>
    <property type="match status" value="1"/>
</dbReference>
<dbReference type="GO" id="GO:0005829">
    <property type="term" value="C:cytosol"/>
    <property type="evidence" value="ECO:0007669"/>
    <property type="project" value="TreeGrafter"/>
</dbReference>
<dbReference type="GO" id="GO:0003677">
    <property type="term" value="F:DNA binding"/>
    <property type="evidence" value="ECO:0007669"/>
    <property type="project" value="UniProtKB-KW"/>
</dbReference>
<dbReference type="RefSeq" id="WP_128355794.1">
    <property type="nucleotide sequence ID" value="NZ_CP022987.1"/>
</dbReference>
<reference evidence="7 8" key="1">
    <citation type="submission" date="2017-08" db="EMBL/GenBank/DDBJ databases">
        <authorList>
            <person name="Park S.-J."/>
            <person name="Kim H."/>
        </authorList>
    </citation>
    <scope>NUCLEOTIDE SEQUENCE [LARGE SCALE GENOMIC DNA]</scope>
    <source>
        <strain evidence="8">ye3</strain>
    </source>
</reference>
<keyword evidence="2" id="KW-0805">Transcription regulation</keyword>
<dbReference type="PANTHER" id="PTHR30419">
    <property type="entry name" value="HTH-TYPE TRANSCRIPTIONAL REGULATOR YBHD"/>
    <property type="match status" value="1"/>
</dbReference>
<dbReference type="PANTHER" id="PTHR30419:SF30">
    <property type="entry name" value="LYSR FAMILY TRANSCRIPTIONAL REGULATOR"/>
    <property type="match status" value="1"/>
</dbReference>
<dbReference type="CDD" id="cd08440">
    <property type="entry name" value="PBP2_LTTR_like_4"/>
    <property type="match status" value="1"/>
</dbReference>
<dbReference type="AlphaFoldDB" id="A0A410GEV1"/>
<evidence type="ECO:0000256" key="2">
    <source>
        <dbReference type="ARBA" id="ARBA00023015"/>
    </source>
</evidence>
<accession>A0A410GEV1</accession>
<keyword evidence="5" id="KW-0175">Coiled coil</keyword>
<gene>
    <name evidence="7" type="ORF">CKA81_13780</name>
</gene>
<evidence type="ECO:0000259" key="6">
    <source>
        <dbReference type="PROSITE" id="PS50931"/>
    </source>
</evidence>
<organism evidence="7 8">
    <name type="scientific">Pollutimonas thiosulfatoxidans</name>
    <dbReference type="NCBI Taxonomy" id="2028345"/>
    <lineage>
        <taxon>Bacteria</taxon>
        <taxon>Pseudomonadati</taxon>
        <taxon>Pseudomonadota</taxon>
        <taxon>Betaproteobacteria</taxon>
        <taxon>Burkholderiales</taxon>
        <taxon>Alcaligenaceae</taxon>
        <taxon>Pollutimonas</taxon>
    </lineage>
</organism>
<dbReference type="PROSITE" id="PS50931">
    <property type="entry name" value="HTH_LYSR"/>
    <property type="match status" value="1"/>
</dbReference>
<keyword evidence="3" id="KW-0238">DNA-binding</keyword>
<evidence type="ECO:0000256" key="4">
    <source>
        <dbReference type="ARBA" id="ARBA00023163"/>
    </source>
</evidence>